<evidence type="ECO:0000313" key="10">
    <source>
        <dbReference type="Proteomes" id="UP000294558"/>
    </source>
</evidence>
<dbReference type="SUPFAM" id="SSF53067">
    <property type="entry name" value="Actin-like ATPase domain"/>
    <property type="match status" value="2"/>
</dbReference>
<keyword evidence="6" id="KW-0684">Rhamnose metabolism</keyword>
<comment type="similarity">
    <text evidence="1">Belongs to the FGGY kinase family.</text>
</comment>
<dbReference type="GO" id="GO:0005524">
    <property type="term" value="F:ATP binding"/>
    <property type="evidence" value="ECO:0007669"/>
    <property type="project" value="UniProtKB-KW"/>
</dbReference>
<protein>
    <submittedName>
        <fullName evidence="9">Rhamnulokinase</fullName>
    </submittedName>
</protein>
<dbReference type="Pfam" id="PF02782">
    <property type="entry name" value="FGGY_C"/>
    <property type="match status" value="1"/>
</dbReference>
<dbReference type="InterPro" id="IPR018485">
    <property type="entry name" value="FGGY_C"/>
</dbReference>
<name>A0A4R7I0X6_9ACTN</name>
<sequence>MAIVAAIDCGATSVRVCRVDLEAPSLVPEVVHRVAHTPRRDAAGHLRWDWTAITSAVELGLERCLELGPIDSIGVDTWAVDYGLLDGDGHLIADPFSYRDERTSGYRALVDEFGATRMYESNGLQLQPFNTIFQLAVHDRAEMERAERLLWLPELLVHHLCGATVTERTSAGCSGLVDVSTGAWSRELCDLAGIDSRMLGEIVPAGRVVGEWRGVPVSLVAGHDTASAVAGMGPSISGGSAFVATGTWMLAGIERDAADTSSWARRRNFTNEAAALGGFRFLRNVTGFWLLEQCRTEWRLDVGELVGRATAVEAKVPIVDVDDESLRSPDDMLTAYTTLAGLRRDTDPALVTRSIVESVAVRTADVLAEVEVAQPFDDVVLFGGAARIELLVARLRNFTRRAIRVGPAEAAALGNALVQGVAIGALSTLDAGRERITGSVYPKNDRRTAP</sequence>
<dbReference type="Pfam" id="PF00370">
    <property type="entry name" value="FGGY_N"/>
    <property type="match status" value="1"/>
</dbReference>
<reference evidence="9 10" key="1">
    <citation type="submission" date="2019-03" db="EMBL/GenBank/DDBJ databases">
        <title>Sequencing the genomes of 1000 actinobacteria strains.</title>
        <authorList>
            <person name="Klenk H.-P."/>
        </authorList>
    </citation>
    <scope>NUCLEOTIDE SEQUENCE [LARGE SCALE GENOMIC DNA]</scope>
    <source>
        <strain evidence="9 10">DSM 18936</strain>
    </source>
</reference>
<dbReference type="Gene3D" id="3.30.420.40">
    <property type="match status" value="2"/>
</dbReference>
<evidence type="ECO:0000256" key="3">
    <source>
        <dbReference type="ARBA" id="ARBA00022741"/>
    </source>
</evidence>
<evidence type="ECO:0000256" key="5">
    <source>
        <dbReference type="ARBA" id="ARBA00022840"/>
    </source>
</evidence>
<dbReference type="GO" id="GO:0019301">
    <property type="term" value="P:rhamnose catabolic process"/>
    <property type="evidence" value="ECO:0007669"/>
    <property type="project" value="InterPro"/>
</dbReference>
<dbReference type="EMBL" id="SOAU01000001">
    <property type="protein sequence ID" value="TDT17192.1"/>
    <property type="molecule type" value="Genomic_DNA"/>
</dbReference>
<dbReference type="InterPro" id="IPR018484">
    <property type="entry name" value="FGGY_N"/>
</dbReference>
<comment type="caution">
    <text evidence="9">The sequence shown here is derived from an EMBL/GenBank/DDBJ whole genome shotgun (WGS) entry which is preliminary data.</text>
</comment>
<feature type="domain" description="Carbohydrate kinase FGGY N-terminal" evidence="7">
    <location>
        <begin position="4"/>
        <end position="212"/>
    </location>
</feature>
<feature type="domain" description="Carbohydrate kinase FGGY C-terminal" evidence="8">
    <location>
        <begin position="243"/>
        <end position="422"/>
    </location>
</feature>
<evidence type="ECO:0000256" key="1">
    <source>
        <dbReference type="ARBA" id="ARBA00009156"/>
    </source>
</evidence>
<evidence type="ECO:0000313" key="9">
    <source>
        <dbReference type="EMBL" id="TDT17192.1"/>
    </source>
</evidence>
<dbReference type="InterPro" id="IPR050406">
    <property type="entry name" value="FGGY_Carb_Kinase"/>
</dbReference>
<accession>A0A4R7I0X6</accession>
<keyword evidence="10" id="KW-1185">Reference proteome</keyword>
<dbReference type="CDD" id="cd07771">
    <property type="entry name" value="ASKHA_NBD_FGGY_RhaB-like"/>
    <property type="match status" value="1"/>
</dbReference>
<gene>
    <name evidence="9" type="ORF">BDK89_2800</name>
</gene>
<dbReference type="RefSeq" id="WP_133869494.1">
    <property type="nucleotide sequence ID" value="NZ_SOAU01000001.1"/>
</dbReference>
<keyword evidence="5" id="KW-0067">ATP-binding</keyword>
<dbReference type="InterPro" id="IPR013449">
    <property type="entry name" value="Rhamnulokinase"/>
</dbReference>
<dbReference type="InterPro" id="IPR043129">
    <property type="entry name" value="ATPase_NBD"/>
</dbReference>
<dbReference type="Proteomes" id="UP000294558">
    <property type="component" value="Unassembled WGS sequence"/>
</dbReference>
<evidence type="ECO:0000256" key="4">
    <source>
        <dbReference type="ARBA" id="ARBA00022777"/>
    </source>
</evidence>
<dbReference type="PANTHER" id="PTHR43095">
    <property type="entry name" value="SUGAR KINASE"/>
    <property type="match status" value="1"/>
</dbReference>
<keyword evidence="4 9" id="KW-0418">Kinase</keyword>
<keyword evidence="3" id="KW-0547">Nucleotide-binding</keyword>
<dbReference type="AlphaFoldDB" id="A0A4R7I0X6"/>
<evidence type="ECO:0000259" key="7">
    <source>
        <dbReference type="Pfam" id="PF00370"/>
    </source>
</evidence>
<keyword evidence="2" id="KW-0808">Transferase</keyword>
<evidence type="ECO:0000259" key="8">
    <source>
        <dbReference type="Pfam" id="PF02782"/>
    </source>
</evidence>
<evidence type="ECO:0000256" key="2">
    <source>
        <dbReference type="ARBA" id="ARBA00022679"/>
    </source>
</evidence>
<evidence type="ECO:0000256" key="6">
    <source>
        <dbReference type="ARBA" id="ARBA00023308"/>
    </source>
</evidence>
<proteinExistence type="inferred from homology"/>
<dbReference type="GO" id="GO:0008993">
    <property type="term" value="F:rhamnulokinase activity"/>
    <property type="evidence" value="ECO:0007669"/>
    <property type="project" value="InterPro"/>
</dbReference>
<dbReference type="OrthoDB" id="9761504at2"/>
<organism evidence="9 10">
    <name type="scientific">Ilumatobacter fluminis</name>
    <dbReference type="NCBI Taxonomy" id="467091"/>
    <lineage>
        <taxon>Bacteria</taxon>
        <taxon>Bacillati</taxon>
        <taxon>Actinomycetota</taxon>
        <taxon>Acidimicrobiia</taxon>
        <taxon>Acidimicrobiales</taxon>
        <taxon>Ilumatobacteraceae</taxon>
        <taxon>Ilumatobacter</taxon>
    </lineage>
</organism>